<dbReference type="InterPro" id="IPR041698">
    <property type="entry name" value="Methyltransf_25"/>
</dbReference>
<evidence type="ECO:0000313" key="3">
    <source>
        <dbReference type="Proteomes" id="UP001524547"/>
    </source>
</evidence>
<dbReference type="Pfam" id="PF13649">
    <property type="entry name" value="Methyltransf_25"/>
    <property type="match status" value="1"/>
</dbReference>
<name>A0ABT1VXS6_9PROT</name>
<comment type="caution">
    <text evidence="2">The sequence shown here is derived from an EMBL/GenBank/DDBJ whole genome shotgun (WGS) entry which is preliminary data.</text>
</comment>
<dbReference type="GO" id="GO:0032259">
    <property type="term" value="P:methylation"/>
    <property type="evidence" value="ECO:0007669"/>
    <property type="project" value="UniProtKB-KW"/>
</dbReference>
<organism evidence="2 3">
    <name type="scientific">Rhizosaccharibacter radicis</name>
    <dbReference type="NCBI Taxonomy" id="2782605"/>
    <lineage>
        <taxon>Bacteria</taxon>
        <taxon>Pseudomonadati</taxon>
        <taxon>Pseudomonadota</taxon>
        <taxon>Alphaproteobacteria</taxon>
        <taxon>Acetobacterales</taxon>
        <taxon>Acetobacteraceae</taxon>
        <taxon>Rhizosaccharibacter</taxon>
    </lineage>
</organism>
<proteinExistence type="predicted"/>
<dbReference type="GO" id="GO:0008168">
    <property type="term" value="F:methyltransferase activity"/>
    <property type="evidence" value="ECO:0007669"/>
    <property type="project" value="UniProtKB-KW"/>
</dbReference>
<gene>
    <name evidence="2" type="ORF">NFI88_06505</name>
</gene>
<dbReference type="Proteomes" id="UP001524547">
    <property type="component" value="Unassembled WGS sequence"/>
</dbReference>
<dbReference type="Gene3D" id="3.40.50.150">
    <property type="entry name" value="Vaccinia Virus protein VP39"/>
    <property type="match status" value="1"/>
</dbReference>
<sequence length="257" mass="27613">MPTTPRSIAPAASPLPVVPFAWPPAAPIAGTGHRDLSPFAAAQVWQLLDEALVGIALGGRRDITILQLGCGEGGWLRRLAMRADALGFNRIRVRGVEPCNALIGRAAAMAAEATRSLPVGRLCLSVEHGEPETRLRDPDASIDLVLCFEMSGAPARVARLAGELARVTANRLCVVMPGREAAPTAASGTVAAILRERLDRVRVRGLDLFHERFGIASGDGDPVFLSRLDELERFHAEDPAFIDHAAHILLTAERRRH</sequence>
<evidence type="ECO:0000313" key="2">
    <source>
        <dbReference type="EMBL" id="MCQ8240494.1"/>
    </source>
</evidence>
<protein>
    <submittedName>
        <fullName evidence="2">Methyltransferase domain-containing protein</fullName>
    </submittedName>
</protein>
<feature type="domain" description="Methyltransferase" evidence="1">
    <location>
        <begin position="65"/>
        <end position="169"/>
    </location>
</feature>
<keyword evidence="3" id="KW-1185">Reference proteome</keyword>
<reference evidence="2 3" key="1">
    <citation type="submission" date="2022-06" db="EMBL/GenBank/DDBJ databases">
        <title>Rhizosaccharibacter gen. nov. sp. nov. KSS12, endophytic bacteria isolated from sugarcane.</title>
        <authorList>
            <person name="Pitiwittayakul N."/>
        </authorList>
    </citation>
    <scope>NUCLEOTIDE SEQUENCE [LARGE SCALE GENOMIC DNA]</scope>
    <source>
        <strain evidence="2 3">KSS12</strain>
    </source>
</reference>
<keyword evidence="2" id="KW-0489">Methyltransferase</keyword>
<dbReference type="SUPFAM" id="SSF53335">
    <property type="entry name" value="S-adenosyl-L-methionine-dependent methyltransferases"/>
    <property type="match status" value="1"/>
</dbReference>
<evidence type="ECO:0000259" key="1">
    <source>
        <dbReference type="Pfam" id="PF13649"/>
    </source>
</evidence>
<dbReference type="RefSeq" id="WP_422919209.1">
    <property type="nucleotide sequence ID" value="NZ_JAMZEJ010000003.1"/>
</dbReference>
<dbReference type="EMBL" id="JAMZEJ010000003">
    <property type="protein sequence ID" value="MCQ8240494.1"/>
    <property type="molecule type" value="Genomic_DNA"/>
</dbReference>
<dbReference type="InterPro" id="IPR029063">
    <property type="entry name" value="SAM-dependent_MTases_sf"/>
</dbReference>
<keyword evidence="2" id="KW-0808">Transferase</keyword>
<accession>A0ABT1VXS6</accession>